<dbReference type="STRING" id="1344416.A0A138ZY65"/>
<dbReference type="Proteomes" id="UP000070544">
    <property type="component" value="Unassembled WGS sequence"/>
</dbReference>
<reference evidence="2 3" key="1">
    <citation type="journal article" date="2015" name="Genome Biol. Evol.">
        <title>Phylogenomic analyses indicate that early fungi evolved digesting cell walls of algal ancestors of land plants.</title>
        <authorList>
            <person name="Chang Y."/>
            <person name="Wang S."/>
            <person name="Sekimoto S."/>
            <person name="Aerts A.L."/>
            <person name="Choi C."/>
            <person name="Clum A."/>
            <person name="LaButti K.M."/>
            <person name="Lindquist E.A."/>
            <person name="Yee Ngan C."/>
            <person name="Ohm R.A."/>
            <person name="Salamov A.A."/>
            <person name="Grigoriev I.V."/>
            <person name="Spatafora J.W."/>
            <person name="Berbee M.L."/>
        </authorList>
    </citation>
    <scope>NUCLEOTIDE SEQUENCE [LARGE SCALE GENOMIC DNA]</scope>
    <source>
        <strain evidence="2 3">JEL478</strain>
    </source>
</reference>
<sequence>MRQLAERETGRLSADVRQMEKDMAKGAEQLANIQAQIHTTTERISHLRSSLHLDSDTLSAWIATTKEKQADLLALQQYSQADAARVKDLLRDIDRSSDAVSRVRARLEAEVTETQATQLELDRATDA</sequence>
<keyword evidence="1" id="KW-0175">Coiled coil</keyword>
<feature type="non-terminal residue" evidence="2">
    <location>
        <position position="127"/>
    </location>
</feature>
<dbReference type="OrthoDB" id="10259720at2759"/>
<dbReference type="Pfam" id="PF24161">
    <property type="entry name" value="CCDC39"/>
    <property type="match status" value="1"/>
</dbReference>
<dbReference type="GO" id="GO:0003341">
    <property type="term" value="P:cilium movement"/>
    <property type="evidence" value="ECO:0007669"/>
    <property type="project" value="InterPro"/>
</dbReference>
<evidence type="ECO:0000313" key="3">
    <source>
        <dbReference type="Proteomes" id="UP000070544"/>
    </source>
</evidence>
<evidence type="ECO:0000313" key="2">
    <source>
        <dbReference type="EMBL" id="KXS09073.1"/>
    </source>
</evidence>
<protein>
    <submittedName>
        <fullName evidence="2">Uncharacterized protein</fullName>
    </submittedName>
</protein>
<dbReference type="AlphaFoldDB" id="A0A138ZY65"/>
<gene>
    <name evidence="2" type="ORF">M427DRAFT_39602</name>
</gene>
<dbReference type="GO" id="GO:0005930">
    <property type="term" value="C:axoneme"/>
    <property type="evidence" value="ECO:0007669"/>
    <property type="project" value="InterPro"/>
</dbReference>
<accession>A0A138ZY65</accession>
<dbReference type="InterPro" id="IPR033290">
    <property type="entry name" value="CCDC39"/>
</dbReference>
<dbReference type="PANTHER" id="PTHR18962:SF0">
    <property type="entry name" value="COILED-COIL DOMAIN-CONTAINING PROTEIN 39"/>
    <property type="match status" value="1"/>
</dbReference>
<keyword evidence="3" id="KW-1185">Reference proteome</keyword>
<proteinExistence type="predicted"/>
<name>A0A138ZY65_GONPJ</name>
<dbReference type="GO" id="GO:0036159">
    <property type="term" value="P:inner dynein arm assembly"/>
    <property type="evidence" value="ECO:0007669"/>
    <property type="project" value="InterPro"/>
</dbReference>
<evidence type="ECO:0000256" key="1">
    <source>
        <dbReference type="ARBA" id="ARBA00023054"/>
    </source>
</evidence>
<organism evidence="2 3">
    <name type="scientific">Gonapodya prolifera (strain JEL478)</name>
    <name type="common">Monoblepharis prolifera</name>
    <dbReference type="NCBI Taxonomy" id="1344416"/>
    <lineage>
        <taxon>Eukaryota</taxon>
        <taxon>Fungi</taxon>
        <taxon>Fungi incertae sedis</taxon>
        <taxon>Chytridiomycota</taxon>
        <taxon>Chytridiomycota incertae sedis</taxon>
        <taxon>Monoblepharidomycetes</taxon>
        <taxon>Monoblepharidales</taxon>
        <taxon>Gonapodyaceae</taxon>
        <taxon>Gonapodya</taxon>
    </lineage>
</organism>
<dbReference type="EMBL" id="KQ965893">
    <property type="protein sequence ID" value="KXS09073.1"/>
    <property type="molecule type" value="Genomic_DNA"/>
</dbReference>
<dbReference type="GO" id="GO:0060285">
    <property type="term" value="P:cilium-dependent cell motility"/>
    <property type="evidence" value="ECO:0007669"/>
    <property type="project" value="TreeGrafter"/>
</dbReference>
<dbReference type="PANTHER" id="PTHR18962">
    <property type="entry name" value="COILED-COIL DOMAIN-CONTAINING PROTEIN 39"/>
    <property type="match status" value="1"/>
</dbReference>